<dbReference type="RefSeq" id="WP_147100131.1">
    <property type="nucleotide sequence ID" value="NZ_VOOS01000003.1"/>
</dbReference>
<dbReference type="Pfam" id="PF13538">
    <property type="entry name" value="UvrD_C_2"/>
    <property type="match status" value="1"/>
</dbReference>
<dbReference type="InterPro" id="IPR027785">
    <property type="entry name" value="UvrD-like_helicase_C"/>
</dbReference>
<dbReference type="Gene3D" id="3.40.50.300">
    <property type="entry name" value="P-loop containing nucleotide triphosphate hydrolases"/>
    <property type="match status" value="2"/>
</dbReference>
<proteinExistence type="predicted"/>
<evidence type="ECO:0000259" key="1">
    <source>
        <dbReference type="Pfam" id="PF13538"/>
    </source>
</evidence>
<evidence type="ECO:0000313" key="2">
    <source>
        <dbReference type="EMBL" id="TXB65256.1"/>
    </source>
</evidence>
<dbReference type="OrthoDB" id="9803432at2"/>
<dbReference type="Pfam" id="PF13604">
    <property type="entry name" value="AAA_30"/>
    <property type="match status" value="1"/>
</dbReference>
<organism evidence="2 3">
    <name type="scientific">Vicingus serpentipes</name>
    <dbReference type="NCBI Taxonomy" id="1926625"/>
    <lineage>
        <taxon>Bacteria</taxon>
        <taxon>Pseudomonadati</taxon>
        <taxon>Bacteroidota</taxon>
        <taxon>Flavobacteriia</taxon>
        <taxon>Flavobacteriales</taxon>
        <taxon>Vicingaceae</taxon>
        <taxon>Vicingus</taxon>
    </lineage>
</organism>
<evidence type="ECO:0000313" key="3">
    <source>
        <dbReference type="Proteomes" id="UP000321721"/>
    </source>
</evidence>
<feature type="domain" description="UvrD-like helicase C-terminal" evidence="1">
    <location>
        <begin position="416"/>
        <end position="466"/>
    </location>
</feature>
<comment type="caution">
    <text evidence="2">The sequence shown here is derived from an EMBL/GenBank/DDBJ whole genome shotgun (WGS) entry which is preliminary data.</text>
</comment>
<dbReference type="CDD" id="cd17933">
    <property type="entry name" value="DEXSc_RecD-like"/>
    <property type="match status" value="1"/>
</dbReference>
<dbReference type="InterPro" id="IPR027417">
    <property type="entry name" value="P-loop_NTPase"/>
</dbReference>
<dbReference type="SUPFAM" id="SSF52540">
    <property type="entry name" value="P-loop containing nucleoside triphosphate hydrolases"/>
    <property type="match status" value="2"/>
</dbReference>
<keyword evidence="3" id="KW-1185">Reference proteome</keyword>
<gene>
    <name evidence="2" type="ORF">FRY74_07490</name>
</gene>
<sequence>MQNLFYQSLLNNFGFKPTQNQLKVIGELTDFTFSNIKKHVFVLKGYAGTGKTSIVGAMVKTIPHFNYTSVLLAPTGRAAKVLSNYSNQPAFTIHKMIYQLTSGGDGYTKFSIKQNKFQNTIFFIDEASMIGNGGGLSSMEWGKQKSLLDDLLEYVFSGINCKLILIGDTAQLPPIGLEISPALDEDELYKLYGLNLEFNELIEVVRQQKDSGILELATFLRNKILFKKYSLPLFNDIKKPDVKITSGYDLEDALDNAYSKYGDENVMVICRSNKRANLFNLQIRSRIKWLEDELSTGDYLMIVKNNYYWLDESSKAGFIANGDIVEVMKVRGEEEKYGFRFFNITIRLIDYPDEPNLEVKILPETMLAESPSISPERFYKLYEAISEEYSYEPNKKKRNELIRKNEYYQALQVKFSYAVTCHKSQGGQWDAVFVEQGYLTEEMLNIEYLRWLYTAVTRAKKELHLVNFNPQFFDGNKEE</sequence>
<reference evidence="2 3" key="1">
    <citation type="submission" date="2019-08" db="EMBL/GenBank/DDBJ databases">
        <title>Genome of Vicingus serpentipes NCIMB 15042.</title>
        <authorList>
            <person name="Bowman J.P."/>
        </authorList>
    </citation>
    <scope>NUCLEOTIDE SEQUENCE [LARGE SCALE GENOMIC DNA]</scope>
    <source>
        <strain evidence="2 3">NCIMB 15042</strain>
    </source>
</reference>
<dbReference type="Proteomes" id="UP000321721">
    <property type="component" value="Unassembled WGS sequence"/>
</dbReference>
<dbReference type="CDD" id="cd18809">
    <property type="entry name" value="SF1_C_RecD"/>
    <property type="match status" value="1"/>
</dbReference>
<accession>A0A5C6RS44</accession>
<name>A0A5C6RS44_9FLAO</name>
<dbReference type="EMBL" id="VOOS01000003">
    <property type="protein sequence ID" value="TXB65256.1"/>
    <property type="molecule type" value="Genomic_DNA"/>
</dbReference>
<dbReference type="AlphaFoldDB" id="A0A5C6RS44"/>
<protein>
    <submittedName>
        <fullName evidence="2">AAA family ATPase</fullName>
    </submittedName>
</protein>